<evidence type="ECO:0000256" key="3">
    <source>
        <dbReference type="ARBA" id="ARBA00023167"/>
    </source>
</evidence>
<dbReference type="Gene3D" id="3.90.1470.20">
    <property type="match status" value="1"/>
</dbReference>
<dbReference type="GO" id="GO:0019509">
    <property type="term" value="P:L-methionine salvage from methylthioadenosine"/>
    <property type="evidence" value="ECO:0007669"/>
    <property type="project" value="UniProtKB-UniRule"/>
</dbReference>
<dbReference type="Proteomes" id="UP000199545">
    <property type="component" value="Unassembled WGS sequence"/>
</dbReference>
<gene>
    <name evidence="4" type="primary">mtnX</name>
    <name evidence="5" type="ORF">SAMN05421852_102176</name>
</gene>
<dbReference type="GO" id="GO:0043716">
    <property type="term" value="F:2-hydroxy-3-keto-5-methylthiopentenyl-1-phosphate phosphatase activity"/>
    <property type="evidence" value="ECO:0007669"/>
    <property type="project" value="UniProtKB-UniRule"/>
</dbReference>
<evidence type="ECO:0000256" key="4">
    <source>
        <dbReference type="HAMAP-Rule" id="MF_01680"/>
    </source>
</evidence>
<reference evidence="5 6" key="1">
    <citation type="submission" date="2016-10" db="EMBL/GenBank/DDBJ databases">
        <authorList>
            <person name="de Groot N.N."/>
        </authorList>
    </citation>
    <scope>NUCLEOTIDE SEQUENCE [LARGE SCALE GENOMIC DNA]</scope>
    <source>
        <strain evidence="5 6">DSM 44778</strain>
    </source>
</reference>
<dbReference type="RefSeq" id="WP_093227976.1">
    <property type="nucleotide sequence ID" value="NZ_FORR01000002.1"/>
</dbReference>
<keyword evidence="2 4" id="KW-0378">Hydrolase</keyword>
<dbReference type="NCBIfam" id="TIGR01489">
    <property type="entry name" value="DKMTPPase-SF"/>
    <property type="match status" value="1"/>
</dbReference>
<organism evidence="5 6">
    <name type="scientific">Thermoflavimicrobium dichotomicum</name>
    <dbReference type="NCBI Taxonomy" id="46223"/>
    <lineage>
        <taxon>Bacteria</taxon>
        <taxon>Bacillati</taxon>
        <taxon>Bacillota</taxon>
        <taxon>Bacilli</taxon>
        <taxon>Bacillales</taxon>
        <taxon>Thermoactinomycetaceae</taxon>
        <taxon>Thermoflavimicrobium</taxon>
    </lineage>
</organism>
<sequence length="220" mass="25187">MGKIPVIFCDFDGTITEKDNIVSIMKRFAPPGWEEIKDQILAQQISIRQGVGKLFSLLPSSLREEIVQFVLENTKIREGFTDFVRFTQDKQIRLYVVSGGIDFFVYPVLDGLIESEHIFCNGSDFSGEHIQIVWPYACQAPCTNDCGCCKPTILRKFDPGRYERIVIGDSITDLQAAKLADRVFARDFLIEKCEENGISYTPFHSFYDIIHALERKEERV</sequence>
<comment type="function">
    <text evidence="4">Dephosphorylates 2-hydroxy-3-keto-5-methylthiopentenyl-1-phosphate (HK-MTPenyl-1-P) yielding 1,2-dihydroxy-3-keto-5-methylthiopentene (DHK-MTPene).</text>
</comment>
<keyword evidence="1 4" id="KW-0028">Amino-acid biosynthesis</keyword>
<dbReference type="NCBIfam" id="TIGR03333">
    <property type="entry name" value="salvage_mtnX"/>
    <property type="match status" value="1"/>
</dbReference>
<dbReference type="InterPro" id="IPR023214">
    <property type="entry name" value="HAD_sf"/>
</dbReference>
<evidence type="ECO:0000313" key="6">
    <source>
        <dbReference type="Proteomes" id="UP000199545"/>
    </source>
</evidence>
<dbReference type="PANTHER" id="PTHR28181:SF2">
    <property type="entry name" value="PHOSPHORIC MONOESTER HYDROLASE"/>
    <property type="match status" value="1"/>
</dbReference>
<accession>A0A1I3LGM5</accession>
<comment type="similarity">
    <text evidence="4">Belongs to the HAD-like hydrolase superfamily. MtnX family.</text>
</comment>
<evidence type="ECO:0000256" key="1">
    <source>
        <dbReference type="ARBA" id="ARBA00022605"/>
    </source>
</evidence>
<dbReference type="OrthoDB" id="9804940at2"/>
<dbReference type="EMBL" id="FORR01000002">
    <property type="protein sequence ID" value="SFI83700.1"/>
    <property type="molecule type" value="Genomic_DNA"/>
</dbReference>
<comment type="catalytic activity">
    <reaction evidence="4">
        <text>2-hydroxy-5-methylsulfanyl-3-oxopent-1-enyl phosphate + H2O = 1,2-dihydroxy-5-(methylsulfanyl)pent-1-en-3-one + phosphate</text>
        <dbReference type="Rhea" id="RHEA:14481"/>
        <dbReference type="ChEBI" id="CHEBI:15377"/>
        <dbReference type="ChEBI" id="CHEBI:43474"/>
        <dbReference type="ChEBI" id="CHEBI:49252"/>
        <dbReference type="ChEBI" id="CHEBI:59505"/>
        <dbReference type="EC" id="3.1.3.87"/>
    </reaction>
</comment>
<dbReference type="PANTHER" id="PTHR28181">
    <property type="entry name" value="UPF0655 PROTEIN YCR015C"/>
    <property type="match status" value="1"/>
</dbReference>
<protein>
    <recommendedName>
        <fullName evidence="4">2-hydroxy-3-keto-5-methylthiopentenyl-1-phosphate phosphatase</fullName>
        <shortName evidence="4">HK-MTPenyl-1-P phosphatase</shortName>
        <ecNumber evidence="4">3.1.3.87</ecNumber>
    </recommendedName>
</protein>
<dbReference type="HAMAP" id="MF_01680">
    <property type="entry name" value="Salvage_MtnX"/>
    <property type="match status" value="1"/>
</dbReference>
<name>A0A1I3LGM5_9BACL</name>
<dbReference type="InterPro" id="IPR036412">
    <property type="entry name" value="HAD-like_sf"/>
</dbReference>
<proteinExistence type="inferred from homology"/>
<dbReference type="InterPro" id="IPR050849">
    <property type="entry name" value="HAD-like_hydrolase_phosphatase"/>
</dbReference>
<evidence type="ECO:0000313" key="5">
    <source>
        <dbReference type="EMBL" id="SFI83700.1"/>
    </source>
</evidence>
<dbReference type="Gene3D" id="3.40.50.1000">
    <property type="entry name" value="HAD superfamily/HAD-like"/>
    <property type="match status" value="1"/>
</dbReference>
<dbReference type="NCBIfam" id="NF007103">
    <property type="entry name" value="PRK09552.1"/>
    <property type="match status" value="1"/>
</dbReference>
<dbReference type="NCBIfam" id="TIGR01488">
    <property type="entry name" value="HAD-SF-IB"/>
    <property type="match status" value="1"/>
</dbReference>
<dbReference type="InterPro" id="IPR006384">
    <property type="entry name" value="HAD_hydro_PyrdxlP_Pase-like"/>
</dbReference>
<dbReference type="Pfam" id="PF12710">
    <property type="entry name" value="HAD"/>
    <property type="match status" value="1"/>
</dbReference>
<dbReference type="SUPFAM" id="SSF56784">
    <property type="entry name" value="HAD-like"/>
    <property type="match status" value="1"/>
</dbReference>
<keyword evidence="3 4" id="KW-0486">Methionine biosynthesis</keyword>
<dbReference type="EC" id="3.1.3.87" evidence="4"/>
<dbReference type="AlphaFoldDB" id="A0A1I3LGM5"/>
<dbReference type="CDD" id="cd07524">
    <property type="entry name" value="HAD_Pase"/>
    <property type="match status" value="1"/>
</dbReference>
<comment type="pathway">
    <text evidence="4">Amino-acid biosynthesis; L-methionine biosynthesis via salvage pathway; L-methionine from S-methyl-5-thio-alpha-D-ribose 1-phosphate: step 4/6.</text>
</comment>
<dbReference type="InterPro" id="IPR017718">
    <property type="entry name" value="HAD-SF_hydro_IB_MtnX"/>
</dbReference>
<evidence type="ECO:0000256" key="2">
    <source>
        <dbReference type="ARBA" id="ARBA00022801"/>
    </source>
</evidence>
<dbReference type="STRING" id="46223.SAMN05421852_102176"/>
<dbReference type="UniPathway" id="UPA00904">
    <property type="reaction ID" value="UER00877"/>
</dbReference>
<keyword evidence="6" id="KW-1185">Reference proteome</keyword>